<dbReference type="InterPro" id="IPR017970">
    <property type="entry name" value="Homeobox_CS"/>
</dbReference>
<feature type="region of interest" description="Disordered" evidence="11">
    <location>
        <begin position="134"/>
        <end position="166"/>
    </location>
</feature>
<dbReference type="Pfam" id="PF00046">
    <property type="entry name" value="Homeodomain"/>
    <property type="match status" value="1"/>
</dbReference>
<sequence length="234" mass="26930">METRDQHHPSSNELILQQYSQAPPPGKNNSNNNSSSNKRRFTDDQIRLLESIFESETKLEPKKKLQVARELGLQPRQVSIWFQNRRARLKSKQMEKDYVTLRDNYDKLVSRFEMLKEEKQCLISQMEKLSEMLAESETNGVNKASKVGSTEHEAEPGSSFKQEDDGVLGLETEKGHREIEDAPLAALVKLLDLNSCIFTRKLDFACSSIVSIDLELEMFPLSQKEGECRWLRKP</sequence>
<evidence type="ECO:0000256" key="5">
    <source>
        <dbReference type="ARBA" id="ARBA00023163"/>
    </source>
</evidence>
<keyword evidence="4 8" id="KW-0371">Homeobox</keyword>
<dbReference type="Gene3D" id="1.10.10.60">
    <property type="entry name" value="Homeodomain-like"/>
    <property type="match status" value="1"/>
</dbReference>
<dbReference type="InterPro" id="IPR001356">
    <property type="entry name" value="HD"/>
</dbReference>
<dbReference type="CDD" id="cd00086">
    <property type="entry name" value="homeodomain"/>
    <property type="match status" value="1"/>
</dbReference>
<gene>
    <name evidence="13" type="ORF">CXB51_030952</name>
</gene>
<feature type="region of interest" description="Disordered" evidence="11">
    <location>
        <begin position="1"/>
        <end position="41"/>
    </location>
</feature>
<evidence type="ECO:0000256" key="11">
    <source>
        <dbReference type="SAM" id="MobiDB-lite"/>
    </source>
</evidence>
<evidence type="ECO:0000256" key="7">
    <source>
        <dbReference type="ARBA" id="ARBA00025748"/>
    </source>
</evidence>
<dbReference type="EMBL" id="JAHUZN010000011">
    <property type="protein sequence ID" value="KAG8476738.1"/>
    <property type="molecule type" value="Genomic_DNA"/>
</dbReference>
<keyword evidence="3 8" id="KW-0238">DNA-binding</keyword>
<evidence type="ECO:0000313" key="14">
    <source>
        <dbReference type="Proteomes" id="UP000701853"/>
    </source>
</evidence>
<evidence type="ECO:0000256" key="4">
    <source>
        <dbReference type="ARBA" id="ARBA00023155"/>
    </source>
</evidence>
<comment type="similarity">
    <text evidence="7 10">Belongs to the HD-ZIP homeobox family. Class I subfamily.</text>
</comment>
<feature type="domain" description="Homeobox" evidence="12">
    <location>
        <begin position="32"/>
        <end position="92"/>
    </location>
</feature>
<evidence type="ECO:0000259" key="12">
    <source>
        <dbReference type="PROSITE" id="PS50071"/>
    </source>
</evidence>
<keyword evidence="6 8" id="KW-0539">Nucleus</keyword>
<dbReference type="InterPro" id="IPR003106">
    <property type="entry name" value="Leu_zip_homeo"/>
</dbReference>
<dbReference type="OrthoDB" id="6159439at2759"/>
<evidence type="ECO:0000313" key="13">
    <source>
        <dbReference type="EMBL" id="KAG8476738.1"/>
    </source>
</evidence>
<reference evidence="13 14" key="1">
    <citation type="journal article" date="2021" name="bioRxiv">
        <title>The Gossypium anomalum genome as a resource for cotton improvement and evolutionary analysis of hybrid incompatibility.</title>
        <authorList>
            <person name="Grover C.E."/>
            <person name="Yuan D."/>
            <person name="Arick M.A."/>
            <person name="Miller E.R."/>
            <person name="Hu G."/>
            <person name="Peterson D.G."/>
            <person name="Wendel J.F."/>
            <person name="Udall J.A."/>
        </authorList>
    </citation>
    <scope>NUCLEOTIDE SEQUENCE [LARGE SCALE GENOMIC DNA]</scope>
    <source>
        <strain evidence="13">JFW-Udall</strain>
        <tissue evidence="13">Leaf</tissue>
    </source>
</reference>
<comment type="caution">
    <text evidence="13">The sequence shown here is derived from an EMBL/GenBank/DDBJ whole genome shotgun (WGS) entry which is preliminary data.</text>
</comment>
<evidence type="ECO:0000256" key="6">
    <source>
        <dbReference type="ARBA" id="ARBA00023242"/>
    </source>
</evidence>
<dbReference type="AlphaFoldDB" id="A0A8J6CQZ7"/>
<evidence type="ECO:0000256" key="8">
    <source>
        <dbReference type="PROSITE-ProRule" id="PRU00108"/>
    </source>
</evidence>
<evidence type="ECO:0000256" key="2">
    <source>
        <dbReference type="ARBA" id="ARBA00023015"/>
    </source>
</evidence>
<accession>A0A8J6CQZ7</accession>
<dbReference type="InterPro" id="IPR000047">
    <property type="entry name" value="HTH_motif"/>
</dbReference>
<dbReference type="SUPFAM" id="SSF46689">
    <property type="entry name" value="Homeodomain-like"/>
    <property type="match status" value="1"/>
</dbReference>
<protein>
    <recommendedName>
        <fullName evidence="10">Homeobox-leucine zipper protein</fullName>
    </recommendedName>
    <alternativeName>
        <fullName evidence="10">HD-ZIP protein</fullName>
    </alternativeName>
    <alternativeName>
        <fullName evidence="10">Homeodomain transcription factor</fullName>
    </alternativeName>
</protein>
<dbReference type="SMART" id="SM00389">
    <property type="entry name" value="HOX"/>
    <property type="match status" value="1"/>
</dbReference>
<dbReference type="GO" id="GO:0000981">
    <property type="term" value="F:DNA-binding transcription factor activity, RNA polymerase II-specific"/>
    <property type="evidence" value="ECO:0007669"/>
    <property type="project" value="UniProtKB-UniRule"/>
</dbReference>
<dbReference type="PANTHER" id="PTHR24326">
    <property type="entry name" value="HOMEOBOX-LEUCINE ZIPPER PROTEIN"/>
    <property type="match status" value="1"/>
</dbReference>
<dbReference type="PANTHER" id="PTHR24326:SF604">
    <property type="entry name" value="HOMEOBOX-LEUCINE ZIPPER PROTEIN ATHB-7"/>
    <property type="match status" value="1"/>
</dbReference>
<evidence type="ECO:0000256" key="1">
    <source>
        <dbReference type="ARBA" id="ARBA00004123"/>
    </source>
</evidence>
<dbReference type="InterPro" id="IPR009057">
    <property type="entry name" value="Homeodomain-like_sf"/>
</dbReference>
<dbReference type="GO" id="GO:0043565">
    <property type="term" value="F:sequence-specific DNA binding"/>
    <property type="evidence" value="ECO:0007669"/>
    <property type="project" value="InterPro"/>
</dbReference>
<feature type="compositionally biased region" description="Basic and acidic residues" evidence="11">
    <location>
        <begin position="1"/>
        <end position="10"/>
    </location>
</feature>
<dbReference type="PRINTS" id="PR00031">
    <property type="entry name" value="HTHREPRESSR"/>
</dbReference>
<keyword evidence="2 10" id="KW-0805">Transcription regulation</keyword>
<evidence type="ECO:0000256" key="10">
    <source>
        <dbReference type="RuleBase" id="RU369038"/>
    </source>
</evidence>
<dbReference type="Proteomes" id="UP000701853">
    <property type="component" value="Chromosome 11"/>
</dbReference>
<feature type="DNA-binding region" description="Homeobox" evidence="8">
    <location>
        <begin position="34"/>
        <end position="93"/>
    </location>
</feature>
<dbReference type="InterPro" id="IPR045224">
    <property type="entry name" value="HDZip_class_I_plant"/>
</dbReference>
<dbReference type="Pfam" id="PF02183">
    <property type="entry name" value="HALZ"/>
    <property type="match status" value="1"/>
</dbReference>
<comment type="subcellular location">
    <subcellularLocation>
        <location evidence="1 8 9">Nucleus</location>
    </subcellularLocation>
</comment>
<feature type="compositionally biased region" description="Polar residues" evidence="11">
    <location>
        <begin position="11"/>
        <end position="21"/>
    </location>
</feature>
<dbReference type="GO" id="GO:0005634">
    <property type="term" value="C:nucleus"/>
    <property type="evidence" value="ECO:0007669"/>
    <property type="project" value="UniProtKB-SubCell"/>
</dbReference>
<name>A0A8J6CQZ7_9ROSI</name>
<organism evidence="13 14">
    <name type="scientific">Gossypium anomalum</name>
    <dbReference type="NCBI Taxonomy" id="47600"/>
    <lineage>
        <taxon>Eukaryota</taxon>
        <taxon>Viridiplantae</taxon>
        <taxon>Streptophyta</taxon>
        <taxon>Embryophyta</taxon>
        <taxon>Tracheophyta</taxon>
        <taxon>Spermatophyta</taxon>
        <taxon>Magnoliopsida</taxon>
        <taxon>eudicotyledons</taxon>
        <taxon>Gunneridae</taxon>
        <taxon>Pentapetalae</taxon>
        <taxon>rosids</taxon>
        <taxon>malvids</taxon>
        <taxon>Malvales</taxon>
        <taxon>Malvaceae</taxon>
        <taxon>Malvoideae</taxon>
        <taxon>Gossypium</taxon>
    </lineage>
</organism>
<evidence type="ECO:0000256" key="9">
    <source>
        <dbReference type="RuleBase" id="RU000682"/>
    </source>
</evidence>
<keyword evidence="14" id="KW-1185">Reference proteome</keyword>
<evidence type="ECO:0000256" key="3">
    <source>
        <dbReference type="ARBA" id="ARBA00023125"/>
    </source>
</evidence>
<proteinExistence type="inferred from homology"/>
<dbReference type="GO" id="GO:0045893">
    <property type="term" value="P:positive regulation of DNA-templated transcription"/>
    <property type="evidence" value="ECO:0007669"/>
    <property type="project" value="TreeGrafter"/>
</dbReference>
<dbReference type="PROSITE" id="PS00027">
    <property type="entry name" value="HOMEOBOX_1"/>
    <property type="match status" value="1"/>
</dbReference>
<keyword evidence="5 10" id="KW-0804">Transcription</keyword>
<dbReference type="PROSITE" id="PS50071">
    <property type="entry name" value="HOMEOBOX_2"/>
    <property type="match status" value="1"/>
</dbReference>
<comment type="function">
    <text evidence="10">Transcription factor.</text>
</comment>